<feature type="chain" id="PRO_5038055305" description="Lipoprotein" evidence="2">
    <location>
        <begin position="20"/>
        <end position="274"/>
    </location>
</feature>
<dbReference type="EMBL" id="JACOGG010000019">
    <property type="protein sequence ID" value="MBC3936740.1"/>
    <property type="molecule type" value="Genomic_DNA"/>
</dbReference>
<evidence type="ECO:0000256" key="2">
    <source>
        <dbReference type="SAM" id="SignalP"/>
    </source>
</evidence>
<keyword evidence="2" id="KW-0732">Signal</keyword>
<evidence type="ECO:0000313" key="4">
    <source>
        <dbReference type="Proteomes" id="UP000612361"/>
    </source>
</evidence>
<feature type="region of interest" description="Disordered" evidence="1">
    <location>
        <begin position="24"/>
        <end position="44"/>
    </location>
</feature>
<evidence type="ECO:0000313" key="3">
    <source>
        <dbReference type="EMBL" id="MBC3936740.1"/>
    </source>
</evidence>
<sequence length="274" mass="27013">MKFNVAVTALIVCALSACGGSGSNTSSTNSGNGSGSGNTGGGSGGGTKSATVTTYLGFNYLQNLNPAAAYTATYTDNGLGVAGTLSFGTPAVSVTMTPNANGDGGIAYGSPVTAGVAVASNSKDSNLPAVAMICQNISGSSSTKSTDVLVTSTATQLTSASSLANQTFTFFREDCSQGGTNPPTTSGNALAFDANGNVTVAGTATISSPTISASTFTLALNGQAIYDATAGKYTVFNAFSFVKPNGSTGYAIVEHDAPTLSGLTKGVISVWSQQ</sequence>
<organism evidence="3 4">
    <name type="scientific">Undibacterium rugosum</name>
    <dbReference type="NCBI Taxonomy" id="2762291"/>
    <lineage>
        <taxon>Bacteria</taxon>
        <taxon>Pseudomonadati</taxon>
        <taxon>Pseudomonadota</taxon>
        <taxon>Betaproteobacteria</taxon>
        <taxon>Burkholderiales</taxon>
        <taxon>Oxalobacteraceae</taxon>
        <taxon>Undibacterium</taxon>
    </lineage>
</organism>
<comment type="caution">
    <text evidence="3">The sequence shown here is derived from an EMBL/GenBank/DDBJ whole genome shotgun (WGS) entry which is preliminary data.</text>
</comment>
<proteinExistence type="predicted"/>
<name>A0A923KZW5_9BURK</name>
<dbReference type="AlphaFoldDB" id="A0A923KZW5"/>
<protein>
    <recommendedName>
        <fullName evidence="5">Lipoprotein</fullName>
    </recommendedName>
</protein>
<dbReference type="RefSeq" id="WP_186882278.1">
    <property type="nucleotide sequence ID" value="NZ_JACOGG010000019.1"/>
</dbReference>
<evidence type="ECO:0008006" key="5">
    <source>
        <dbReference type="Google" id="ProtNLM"/>
    </source>
</evidence>
<reference evidence="3" key="1">
    <citation type="submission" date="2020-08" db="EMBL/GenBank/DDBJ databases">
        <title>Novel species isolated from subtropical streams in China.</title>
        <authorList>
            <person name="Lu H."/>
        </authorList>
    </citation>
    <scope>NUCLEOTIDE SEQUENCE</scope>
    <source>
        <strain evidence="3">CY7W</strain>
    </source>
</reference>
<gene>
    <name evidence="3" type="ORF">H8K47_15335</name>
</gene>
<keyword evidence="4" id="KW-1185">Reference proteome</keyword>
<accession>A0A923KZW5</accession>
<evidence type="ECO:0000256" key="1">
    <source>
        <dbReference type="SAM" id="MobiDB-lite"/>
    </source>
</evidence>
<dbReference type="PROSITE" id="PS51257">
    <property type="entry name" value="PROKAR_LIPOPROTEIN"/>
    <property type="match status" value="1"/>
</dbReference>
<feature type="signal peptide" evidence="2">
    <location>
        <begin position="1"/>
        <end position="19"/>
    </location>
</feature>
<feature type="compositionally biased region" description="Gly residues" evidence="1">
    <location>
        <begin position="32"/>
        <end position="44"/>
    </location>
</feature>
<dbReference type="Proteomes" id="UP000612361">
    <property type="component" value="Unassembled WGS sequence"/>
</dbReference>